<accession>A0AAN7PB25</accession>
<gene>
    <name evidence="2" type="ORF">RN001_011382</name>
</gene>
<reference evidence="3" key="1">
    <citation type="submission" date="2023-01" db="EMBL/GenBank/DDBJ databases">
        <title>Key to firefly adult light organ development and bioluminescence: homeobox transcription factors regulate luciferase expression and transportation to peroxisome.</title>
        <authorList>
            <person name="Fu X."/>
        </authorList>
    </citation>
    <scope>NUCLEOTIDE SEQUENCE [LARGE SCALE GENOMIC DNA]</scope>
</reference>
<dbReference type="EMBL" id="JARPUR010000004">
    <property type="protein sequence ID" value="KAK4878876.1"/>
    <property type="molecule type" value="Genomic_DNA"/>
</dbReference>
<keyword evidence="3" id="KW-1185">Reference proteome</keyword>
<dbReference type="InterPro" id="IPR006170">
    <property type="entry name" value="PBP/GOBP"/>
</dbReference>
<dbReference type="Gene3D" id="1.10.238.20">
    <property type="entry name" value="Pheromone/general odorant binding protein domain"/>
    <property type="match status" value="1"/>
</dbReference>
<evidence type="ECO:0000313" key="3">
    <source>
        <dbReference type="Proteomes" id="UP001353858"/>
    </source>
</evidence>
<dbReference type="Pfam" id="PF01395">
    <property type="entry name" value="PBP_GOBP"/>
    <property type="match status" value="1"/>
</dbReference>
<proteinExistence type="predicted"/>
<feature type="signal peptide" evidence="1">
    <location>
        <begin position="1"/>
        <end position="19"/>
    </location>
</feature>
<name>A0AAN7PB25_9COLE</name>
<dbReference type="InterPro" id="IPR036728">
    <property type="entry name" value="PBP_GOBP_sf"/>
</dbReference>
<dbReference type="GO" id="GO:0005549">
    <property type="term" value="F:odorant binding"/>
    <property type="evidence" value="ECO:0007669"/>
    <property type="project" value="InterPro"/>
</dbReference>
<dbReference type="CDD" id="cd23992">
    <property type="entry name" value="PBP_GOBP"/>
    <property type="match status" value="1"/>
</dbReference>
<dbReference type="AlphaFoldDB" id="A0AAN7PB25"/>
<comment type="caution">
    <text evidence="2">The sequence shown here is derived from an EMBL/GenBank/DDBJ whole genome shotgun (WGS) entry which is preliminary data.</text>
</comment>
<feature type="chain" id="PRO_5043011414" evidence="1">
    <location>
        <begin position="20"/>
        <end position="134"/>
    </location>
</feature>
<organism evidence="2 3">
    <name type="scientific">Aquatica leii</name>
    <dbReference type="NCBI Taxonomy" id="1421715"/>
    <lineage>
        <taxon>Eukaryota</taxon>
        <taxon>Metazoa</taxon>
        <taxon>Ecdysozoa</taxon>
        <taxon>Arthropoda</taxon>
        <taxon>Hexapoda</taxon>
        <taxon>Insecta</taxon>
        <taxon>Pterygota</taxon>
        <taxon>Neoptera</taxon>
        <taxon>Endopterygota</taxon>
        <taxon>Coleoptera</taxon>
        <taxon>Polyphaga</taxon>
        <taxon>Elateriformia</taxon>
        <taxon>Elateroidea</taxon>
        <taxon>Lampyridae</taxon>
        <taxon>Luciolinae</taxon>
        <taxon>Aquatica</taxon>
    </lineage>
</organism>
<evidence type="ECO:0000313" key="2">
    <source>
        <dbReference type="EMBL" id="KAK4878876.1"/>
    </source>
</evidence>
<sequence length="134" mass="15094">MFLLKFLVIFCVFAQTVLTKPLNKEDVQIWNNLIAPYNGACLIEANLSLKNIEAIISEQNVQETKEVGDYFKCLYLKLRMIKPDGEVDVDVLLTKAPYMTTQIAEKCKKAVGFESDLSKISNRLAACIVKSLSE</sequence>
<dbReference type="Proteomes" id="UP001353858">
    <property type="component" value="Unassembled WGS sequence"/>
</dbReference>
<keyword evidence="1" id="KW-0732">Signal</keyword>
<evidence type="ECO:0000256" key="1">
    <source>
        <dbReference type="SAM" id="SignalP"/>
    </source>
</evidence>
<dbReference type="SUPFAM" id="SSF47565">
    <property type="entry name" value="Insect pheromone/odorant-binding proteins"/>
    <property type="match status" value="1"/>
</dbReference>
<protein>
    <submittedName>
        <fullName evidence="2">Uncharacterized protein</fullName>
    </submittedName>
</protein>